<name>A0ABM8TIX6_9BURK</name>
<reference evidence="2 3" key="1">
    <citation type="submission" date="2021-03" db="EMBL/GenBank/DDBJ databases">
        <authorList>
            <person name="Peeters C."/>
        </authorList>
    </citation>
    <scope>NUCLEOTIDE SEQUENCE [LARGE SCALE GENOMIC DNA]</scope>
    <source>
        <strain evidence="2 3">LMG 26411</strain>
    </source>
</reference>
<keyword evidence="1" id="KW-1133">Transmembrane helix</keyword>
<accession>A0ABM8TIX6</accession>
<keyword evidence="1" id="KW-0812">Transmembrane</keyword>
<organism evidence="2 3">
    <name type="scientific">Cupriavidus numazuensis</name>
    <dbReference type="NCBI Taxonomy" id="221992"/>
    <lineage>
        <taxon>Bacteria</taxon>
        <taxon>Pseudomonadati</taxon>
        <taxon>Pseudomonadota</taxon>
        <taxon>Betaproteobacteria</taxon>
        <taxon>Burkholderiales</taxon>
        <taxon>Burkholderiaceae</taxon>
        <taxon>Cupriavidus</taxon>
    </lineage>
</organism>
<keyword evidence="1" id="KW-0472">Membrane</keyword>
<dbReference type="Proteomes" id="UP000672657">
    <property type="component" value="Unassembled WGS sequence"/>
</dbReference>
<keyword evidence="3" id="KW-1185">Reference proteome</keyword>
<sequence length="49" mass="5802">MKPHIQKSHRLYRKAEPHGRSRFYGTLFAVLCILGFVYLLIVFAPRLAW</sequence>
<feature type="transmembrane region" description="Helical" evidence="1">
    <location>
        <begin position="21"/>
        <end position="44"/>
    </location>
</feature>
<proteinExistence type="predicted"/>
<evidence type="ECO:0000256" key="1">
    <source>
        <dbReference type="SAM" id="Phobius"/>
    </source>
</evidence>
<evidence type="ECO:0000313" key="3">
    <source>
        <dbReference type="Proteomes" id="UP000672657"/>
    </source>
</evidence>
<gene>
    <name evidence="2" type="ORF">LMG26411_03531</name>
</gene>
<protein>
    <submittedName>
        <fullName evidence="2">Uncharacterized protein</fullName>
    </submittedName>
</protein>
<comment type="caution">
    <text evidence="2">The sequence shown here is derived from an EMBL/GenBank/DDBJ whole genome shotgun (WGS) entry which is preliminary data.</text>
</comment>
<evidence type="ECO:0000313" key="2">
    <source>
        <dbReference type="EMBL" id="CAG2149337.1"/>
    </source>
</evidence>
<dbReference type="EMBL" id="CAJPVI010000020">
    <property type="protein sequence ID" value="CAG2149337.1"/>
    <property type="molecule type" value="Genomic_DNA"/>
</dbReference>